<evidence type="ECO:0000256" key="1">
    <source>
        <dbReference type="SAM" id="SignalP"/>
    </source>
</evidence>
<dbReference type="EMBL" id="UHFG01000004">
    <property type="protein sequence ID" value="SUN47404.1"/>
    <property type="molecule type" value="Genomic_DNA"/>
</dbReference>
<evidence type="ECO:0000313" key="2">
    <source>
        <dbReference type="EMBL" id="SUN47404.1"/>
    </source>
</evidence>
<protein>
    <submittedName>
        <fullName evidence="2">Exported protein</fullName>
    </submittedName>
</protein>
<feature type="chain" id="PRO_5039409921" evidence="1">
    <location>
        <begin position="36"/>
        <end position="132"/>
    </location>
</feature>
<sequence>MTNTHKNTTLVAKYVKLGLVSAGAFLAIVSAPAISAQGLSDQEIYEHAQKLDLPKYIDGSLKGILNQHSTVTYPEDRDGLVESEAEIPKVAQRLTDEEIYERAKKQDLPKYIGGSLKGILNQHSTVTYPEDY</sequence>
<dbReference type="Proteomes" id="UP000254797">
    <property type="component" value="Unassembled WGS sequence"/>
</dbReference>
<keyword evidence="1" id="KW-0732">Signal</keyword>
<dbReference type="AlphaFoldDB" id="A0A380JSE9"/>
<accession>A0A380JSE9</accession>
<feature type="signal peptide" evidence="1">
    <location>
        <begin position="1"/>
        <end position="35"/>
    </location>
</feature>
<name>A0A380JSE9_STRDY</name>
<evidence type="ECO:0000313" key="3">
    <source>
        <dbReference type="Proteomes" id="UP000254797"/>
    </source>
</evidence>
<dbReference type="RefSeq" id="WP_115245675.1">
    <property type="nucleotide sequence ID" value="NZ_UHFG01000004.1"/>
</dbReference>
<gene>
    <name evidence="2" type="ORF">NCTC4670_00286</name>
</gene>
<proteinExistence type="predicted"/>
<reference evidence="2 3" key="1">
    <citation type="submission" date="2018-06" db="EMBL/GenBank/DDBJ databases">
        <authorList>
            <consortium name="Pathogen Informatics"/>
            <person name="Doyle S."/>
        </authorList>
    </citation>
    <scope>NUCLEOTIDE SEQUENCE [LARGE SCALE GENOMIC DNA]</scope>
    <source>
        <strain evidence="2 3">NCTC4670</strain>
    </source>
</reference>
<organism evidence="2 3">
    <name type="scientific">Streptococcus dysgalactiae subsp. dysgalactiae</name>
    <dbReference type="NCBI Taxonomy" id="99822"/>
    <lineage>
        <taxon>Bacteria</taxon>
        <taxon>Bacillati</taxon>
        <taxon>Bacillota</taxon>
        <taxon>Bacilli</taxon>
        <taxon>Lactobacillales</taxon>
        <taxon>Streptococcaceae</taxon>
        <taxon>Streptococcus</taxon>
    </lineage>
</organism>